<reference evidence="2" key="1">
    <citation type="submission" date="2013-07" db="EMBL/GenBank/DDBJ databases">
        <authorList>
            <person name="McIlroy S."/>
        </authorList>
    </citation>
    <scope>NUCLEOTIDE SEQUENCE [LARGE SCALE GENOMIC DNA]</scope>
    <source>
        <strain evidence="2">Run_A_D11</strain>
    </source>
</reference>
<accession>W6MC30</accession>
<feature type="region of interest" description="Disordered" evidence="1">
    <location>
        <begin position="1"/>
        <end position="37"/>
    </location>
</feature>
<evidence type="ECO:0000313" key="2">
    <source>
        <dbReference type="EMBL" id="CDI03850.1"/>
    </source>
</evidence>
<evidence type="ECO:0000313" key="3">
    <source>
        <dbReference type="Proteomes" id="UP000035760"/>
    </source>
</evidence>
<feature type="region of interest" description="Disordered" evidence="1">
    <location>
        <begin position="56"/>
        <end position="79"/>
    </location>
</feature>
<reference evidence="2" key="2">
    <citation type="submission" date="2014-03" db="EMBL/GenBank/DDBJ databases">
        <title>Candidatus Competibacter-lineage genomes retrieved from metagenomes reveal functional metabolic diversity.</title>
        <authorList>
            <person name="McIlroy S.J."/>
            <person name="Albertsen M."/>
            <person name="Andresen E.K."/>
            <person name="Saunders A.M."/>
            <person name="Kristiansen R."/>
            <person name="Stokholm-Bjerregaard M."/>
            <person name="Nielsen K.L."/>
            <person name="Nielsen P.H."/>
        </authorList>
    </citation>
    <scope>NUCLEOTIDE SEQUENCE</scope>
    <source>
        <strain evidence="2">Run_A_D11</strain>
    </source>
</reference>
<keyword evidence="3" id="KW-1185">Reference proteome</keyword>
<dbReference type="EMBL" id="CBTJ020000079">
    <property type="protein sequence ID" value="CDI03850.1"/>
    <property type="molecule type" value="Genomic_DNA"/>
</dbReference>
<sequence>MKTVGPPFVVSPHLTSERPPGLKTVGPPFTPEGLNRSDGDLRERVAVAHTAGLKTCTRFGPSDTPLPRTGQGPLKTRSARYSGAFSTHLGGLKSKSKMGCIFSDLPSLYLIQST</sequence>
<gene>
    <name evidence="2" type="ORF">BN873_690002</name>
</gene>
<dbReference type="Proteomes" id="UP000035760">
    <property type="component" value="Unassembled WGS sequence"/>
</dbReference>
<evidence type="ECO:0000256" key="1">
    <source>
        <dbReference type="SAM" id="MobiDB-lite"/>
    </source>
</evidence>
<name>W6MC30_9GAMM</name>
<dbReference type="AlphaFoldDB" id="W6MC30"/>
<protein>
    <submittedName>
        <fullName evidence="2">Uncharacterized protein</fullName>
    </submittedName>
</protein>
<organism evidence="2 3">
    <name type="scientific">Candidatus Competibacter denitrificans Run_A_D11</name>
    <dbReference type="NCBI Taxonomy" id="1400863"/>
    <lineage>
        <taxon>Bacteria</taxon>
        <taxon>Pseudomonadati</taxon>
        <taxon>Pseudomonadota</taxon>
        <taxon>Gammaproteobacteria</taxon>
        <taxon>Candidatus Competibacteraceae</taxon>
        <taxon>Candidatus Competibacter</taxon>
    </lineage>
</organism>
<comment type="caution">
    <text evidence="2">The sequence shown here is derived from an EMBL/GenBank/DDBJ whole genome shotgun (WGS) entry which is preliminary data.</text>
</comment>
<proteinExistence type="predicted"/>